<dbReference type="RefSeq" id="WP_204200027.1">
    <property type="nucleotide sequence ID" value="NZ_JAFEMC010000005.1"/>
</dbReference>
<evidence type="ECO:0000256" key="1">
    <source>
        <dbReference type="SAM" id="Phobius"/>
    </source>
</evidence>
<keyword evidence="1" id="KW-0812">Transmembrane</keyword>
<feature type="transmembrane region" description="Helical" evidence="1">
    <location>
        <begin position="234"/>
        <end position="254"/>
    </location>
</feature>
<feature type="transmembrane region" description="Helical" evidence="1">
    <location>
        <begin position="301"/>
        <end position="321"/>
    </location>
</feature>
<keyword evidence="3" id="KW-1185">Reference proteome</keyword>
<keyword evidence="1" id="KW-1133">Transmembrane helix</keyword>
<evidence type="ECO:0000313" key="3">
    <source>
        <dbReference type="Proteomes" id="UP000763641"/>
    </source>
</evidence>
<organism evidence="2 3">
    <name type="scientific">Sphingomonas longa</name>
    <dbReference type="NCBI Taxonomy" id="2778730"/>
    <lineage>
        <taxon>Bacteria</taxon>
        <taxon>Pseudomonadati</taxon>
        <taxon>Pseudomonadota</taxon>
        <taxon>Alphaproteobacteria</taxon>
        <taxon>Sphingomonadales</taxon>
        <taxon>Sphingomonadaceae</taxon>
        <taxon>Sphingomonas</taxon>
    </lineage>
</organism>
<evidence type="ECO:0000313" key="2">
    <source>
        <dbReference type="EMBL" id="MBM6577928.1"/>
    </source>
</evidence>
<accession>A0ABS2DAF8</accession>
<comment type="caution">
    <text evidence="2">The sequence shown here is derived from an EMBL/GenBank/DDBJ whole genome shotgun (WGS) entry which is preliminary data.</text>
</comment>
<dbReference type="EMBL" id="JAFEMC010000005">
    <property type="protein sequence ID" value="MBM6577928.1"/>
    <property type="molecule type" value="Genomic_DNA"/>
</dbReference>
<evidence type="ECO:0008006" key="4">
    <source>
        <dbReference type="Google" id="ProtNLM"/>
    </source>
</evidence>
<feature type="transmembrane region" description="Helical" evidence="1">
    <location>
        <begin position="360"/>
        <end position="377"/>
    </location>
</feature>
<feature type="transmembrane region" description="Helical" evidence="1">
    <location>
        <begin position="196"/>
        <end position="222"/>
    </location>
</feature>
<feature type="transmembrane region" description="Helical" evidence="1">
    <location>
        <begin position="439"/>
        <end position="461"/>
    </location>
</feature>
<reference evidence="2 3" key="1">
    <citation type="submission" date="2020-12" db="EMBL/GenBank/DDBJ databases">
        <title>Sphingomonas sp.</title>
        <authorList>
            <person name="Kim M.K."/>
        </authorList>
    </citation>
    <scope>NUCLEOTIDE SEQUENCE [LARGE SCALE GENOMIC DNA]</scope>
    <source>
        <strain evidence="2 3">BT552</strain>
    </source>
</reference>
<feature type="transmembrane region" description="Helical" evidence="1">
    <location>
        <begin position="384"/>
        <end position="407"/>
    </location>
</feature>
<feature type="transmembrane region" description="Helical" evidence="1">
    <location>
        <begin position="328"/>
        <end position="348"/>
    </location>
</feature>
<feature type="transmembrane region" description="Helical" evidence="1">
    <location>
        <begin position="166"/>
        <end position="184"/>
    </location>
</feature>
<feature type="transmembrane region" description="Helical" evidence="1">
    <location>
        <begin position="110"/>
        <end position="130"/>
    </location>
</feature>
<dbReference type="PROSITE" id="PS51257">
    <property type="entry name" value="PROKAR_LIPOPROTEIN"/>
    <property type="match status" value="1"/>
</dbReference>
<protein>
    <recommendedName>
        <fullName evidence="4">Glycosyltransferase RgtA/B/C/D-like domain-containing protein</fullName>
    </recommendedName>
</protein>
<gene>
    <name evidence="2" type="ORF">ILT43_16215</name>
</gene>
<keyword evidence="1" id="KW-0472">Membrane</keyword>
<proteinExistence type="predicted"/>
<feature type="transmembrane region" description="Helical" evidence="1">
    <location>
        <begin position="142"/>
        <end position="160"/>
    </location>
</feature>
<dbReference type="Proteomes" id="UP000763641">
    <property type="component" value="Unassembled WGS sequence"/>
</dbReference>
<name>A0ABS2DAF8_9SPHN</name>
<sequence>MKTIRILLFALVWLSCAWFGSWEFNPNNSTRLFAAISMVEDGDATIDEFRDLTIDKAIFGPHAYLDKAPGMTLMAVPAVALADAVTGERASSFVMALGDPSLARFLRLRLRLATAIGPAVLTAIAAVLLFDMAASTAGSGAGVGAGLFAALAYALGTPIWGWSTTIFGHAAVAALYVIAVWCFWRASLTQGRWPALIGGAALGWAVVVEYQAVLAGSAIAIWAVWRVWPSPRRWLLLGLAAAGGVVALLPLPLYNLFAFGTVFKVGYSGVVGFEGMQQGLFGLTWPRPILLWEILFGERRGLFWVAPVLLIAPLGLATMADERRTRDVAAMVAAVILIVLMVNAAYVYWDGGNSTGPRHAMPAVGLLALCLAPWWAGLKPAGRWAAGAVLGVSIGLNLCVASAEIAAPPEFRFPIWSAVIDYRFLRGDLRTWPSEWFGWSTWGGLYLYGTVAVPLLAVLILRARRYCGLPGA</sequence>